<evidence type="ECO:0000313" key="7">
    <source>
        <dbReference type="Proteomes" id="UP000275408"/>
    </source>
</evidence>
<accession>A0A3M6V5Q6</accession>
<protein>
    <recommendedName>
        <fullName evidence="5">GB1/RHD3-type G domain-containing protein</fullName>
    </recommendedName>
</protein>
<dbReference type="PROSITE" id="PS51715">
    <property type="entry name" value="G_GB1_RHD3"/>
    <property type="match status" value="1"/>
</dbReference>
<dbReference type="OrthoDB" id="5973237at2759"/>
<evidence type="ECO:0000256" key="4">
    <source>
        <dbReference type="SAM" id="MobiDB-lite"/>
    </source>
</evidence>
<keyword evidence="7" id="KW-1185">Reference proteome</keyword>
<organism evidence="6 7">
    <name type="scientific">Pocillopora damicornis</name>
    <name type="common">Cauliflower coral</name>
    <name type="synonym">Millepora damicornis</name>
    <dbReference type="NCBI Taxonomy" id="46731"/>
    <lineage>
        <taxon>Eukaryota</taxon>
        <taxon>Metazoa</taxon>
        <taxon>Cnidaria</taxon>
        <taxon>Anthozoa</taxon>
        <taxon>Hexacorallia</taxon>
        <taxon>Scleractinia</taxon>
        <taxon>Astrocoeniina</taxon>
        <taxon>Pocilloporidae</taxon>
        <taxon>Pocillopora</taxon>
    </lineage>
</organism>
<dbReference type="GO" id="GO:0005525">
    <property type="term" value="F:GTP binding"/>
    <property type="evidence" value="ECO:0007669"/>
    <property type="project" value="UniProtKB-KW"/>
</dbReference>
<evidence type="ECO:0000259" key="5">
    <source>
        <dbReference type="PROSITE" id="PS51715"/>
    </source>
</evidence>
<feature type="compositionally biased region" description="Polar residues" evidence="4">
    <location>
        <begin position="27"/>
        <end position="39"/>
    </location>
</feature>
<dbReference type="InterPro" id="IPR015894">
    <property type="entry name" value="Guanylate-bd_N"/>
</dbReference>
<evidence type="ECO:0000256" key="3">
    <source>
        <dbReference type="PROSITE-ProRule" id="PRU01052"/>
    </source>
</evidence>
<gene>
    <name evidence="6" type="ORF">pdam_00024273</name>
</gene>
<dbReference type="Pfam" id="PF02263">
    <property type="entry name" value="GBP"/>
    <property type="match status" value="1"/>
</dbReference>
<dbReference type="FunFam" id="3.40.50.300:FF:004769">
    <property type="entry name" value="Predicted protein"/>
    <property type="match status" value="1"/>
</dbReference>
<dbReference type="InterPro" id="IPR030386">
    <property type="entry name" value="G_GB1_RHD3_dom"/>
</dbReference>
<dbReference type="PANTHER" id="PTHR10751">
    <property type="entry name" value="GUANYLATE BINDING PROTEIN"/>
    <property type="match status" value="1"/>
</dbReference>
<keyword evidence="2" id="KW-0342">GTP-binding</keyword>
<sequence length="442" mass="51178">MDSWRQQYQFENEDEALVKALELSRLEQQGSQRVQTQPTVEPRQTEFQRTTQALGPDLKSTLTSSFLSNMLGFKGKTGRKSQAETKRATPLCLPNNCKWDSSSGQYIKTGEMRTSLYVVDEALENLRRIKGPVCVVSIAGPYRKGKSFVLSEAFNQPQVFPLGHHMEPETMGIWLWIVPDKFRDAKGQEITIVLLDSEGIDAVTGEGLDDNQIFTLTVLLASVLIYNSQGVPTRRDLEGLEYPFKCSNNNEMFILTMKVFFKLQSKITSQSTICEEESRLNKDNLVNFYGGNPKWSLATRTQDYQNCTYKNLFIVKLSHRIEVRSTTKHETERSHRDSEYFHKTFPFFIWLLRDVTQAIPRDCSNVKDYFLKKVRSTTKHETKRSHQDSEYFHKTFPFFIWLLRGNAWDQFVEVKCSNAMKDALNAYDRTMSLQLKDKLPNR</sequence>
<dbReference type="Gene3D" id="3.40.50.300">
    <property type="entry name" value="P-loop containing nucleotide triphosphate hydrolases"/>
    <property type="match status" value="1"/>
</dbReference>
<evidence type="ECO:0000256" key="2">
    <source>
        <dbReference type="ARBA" id="ARBA00023134"/>
    </source>
</evidence>
<proteinExistence type="inferred from homology"/>
<feature type="region of interest" description="Disordered" evidence="4">
    <location>
        <begin position="27"/>
        <end position="46"/>
    </location>
</feature>
<comment type="caution">
    <text evidence="6">The sequence shown here is derived from an EMBL/GenBank/DDBJ whole genome shotgun (WGS) entry which is preliminary data.</text>
</comment>
<evidence type="ECO:0000256" key="1">
    <source>
        <dbReference type="ARBA" id="ARBA00022741"/>
    </source>
</evidence>
<name>A0A3M6V5Q6_POCDA</name>
<dbReference type="Proteomes" id="UP000275408">
    <property type="component" value="Unassembled WGS sequence"/>
</dbReference>
<keyword evidence="1" id="KW-0547">Nucleotide-binding</keyword>
<evidence type="ECO:0000313" key="6">
    <source>
        <dbReference type="EMBL" id="RMX61221.1"/>
    </source>
</evidence>
<reference evidence="6 7" key="1">
    <citation type="journal article" date="2018" name="Sci. Rep.">
        <title>Comparative analysis of the Pocillopora damicornis genome highlights role of immune system in coral evolution.</title>
        <authorList>
            <person name="Cunning R."/>
            <person name="Bay R.A."/>
            <person name="Gillette P."/>
            <person name="Baker A.C."/>
            <person name="Traylor-Knowles N."/>
        </authorList>
    </citation>
    <scope>NUCLEOTIDE SEQUENCE [LARGE SCALE GENOMIC DNA]</scope>
    <source>
        <strain evidence="6">RSMAS</strain>
        <tissue evidence="6">Whole animal</tissue>
    </source>
</reference>
<dbReference type="GO" id="GO:0003924">
    <property type="term" value="F:GTPase activity"/>
    <property type="evidence" value="ECO:0007669"/>
    <property type="project" value="InterPro"/>
</dbReference>
<feature type="non-terminal residue" evidence="6">
    <location>
        <position position="442"/>
    </location>
</feature>
<dbReference type="SUPFAM" id="SSF52540">
    <property type="entry name" value="P-loop containing nucleoside triphosphate hydrolases"/>
    <property type="match status" value="1"/>
</dbReference>
<dbReference type="EMBL" id="RCHS01000073">
    <property type="protein sequence ID" value="RMX61221.1"/>
    <property type="molecule type" value="Genomic_DNA"/>
</dbReference>
<dbReference type="AlphaFoldDB" id="A0A3M6V5Q6"/>
<dbReference type="InterPro" id="IPR027417">
    <property type="entry name" value="P-loop_NTPase"/>
</dbReference>
<comment type="similarity">
    <text evidence="3">Belongs to the TRAFAC class dynamin-like GTPase superfamily. GB1/RHD3 GTPase family.</text>
</comment>
<feature type="domain" description="GB1/RHD3-type G" evidence="5">
    <location>
        <begin position="130"/>
        <end position="228"/>
    </location>
</feature>